<protein>
    <submittedName>
        <fullName evidence="1">Uncharacterized protein</fullName>
    </submittedName>
</protein>
<accession>A0A6J5KTZ4</accession>
<sequence length="92" mass="11130">MDELKQFVELCDAKSRAIENYAKQLNILKDKYDQLIKPERNHWKRIIDEIIEEAILEERERCAVLVEKFEPEYFYLGQVKRAANLIRTRCEK</sequence>
<proteinExistence type="predicted"/>
<name>A0A6J5KTZ4_9CAUD</name>
<dbReference type="EMBL" id="LR796180">
    <property type="protein sequence ID" value="CAB4124782.1"/>
    <property type="molecule type" value="Genomic_DNA"/>
</dbReference>
<reference evidence="1" key="1">
    <citation type="submission" date="2020-04" db="EMBL/GenBank/DDBJ databases">
        <authorList>
            <person name="Chiriac C."/>
            <person name="Salcher M."/>
            <person name="Ghai R."/>
            <person name="Kavagutti S V."/>
        </authorList>
    </citation>
    <scope>NUCLEOTIDE SEQUENCE</scope>
</reference>
<organism evidence="1">
    <name type="scientific">uncultured Caudovirales phage</name>
    <dbReference type="NCBI Taxonomy" id="2100421"/>
    <lineage>
        <taxon>Viruses</taxon>
        <taxon>Duplodnaviria</taxon>
        <taxon>Heunggongvirae</taxon>
        <taxon>Uroviricota</taxon>
        <taxon>Caudoviricetes</taxon>
        <taxon>Peduoviridae</taxon>
        <taxon>Maltschvirus</taxon>
        <taxon>Maltschvirus maltsch</taxon>
    </lineage>
</organism>
<gene>
    <name evidence="1" type="ORF">UFOVP66_31</name>
</gene>
<evidence type="ECO:0000313" key="1">
    <source>
        <dbReference type="EMBL" id="CAB4124782.1"/>
    </source>
</evidence>